<evidence type="ECO:0000313" key="6">
    <source>
        <dbReference type="EMBL" id="MBE1878602.1"/>
    </source>
</evidence>
<dbReference type="InterPro" id="IPR037232">
    <property type="entry name" value="NADH_quin_OxRdtase_su_C/D-like"/>
</dbReference>
<keyword evidence="3" id="KW-0874">Quinone</keyword>
<keyword evidence="3" id="KW-1278">Translocase</keyword>
<evidence type="ECO:0000256" key="1">
    <source>
        <dbReference type="ARBA" id="ARBA00007569"/>
    </source>
</evidence>
<comment type="subcellular location">
    <subcellularLocation>
        <location evidence="3">Cell membrane</location>
        <topology evidence="3">Peripheral membrane protein</topology>
        <orientation evidence="3">Cytoplasmic side</orientation>
    </subcellularLocation>
</comment>
<feature type="domain" description="NADH:ubiquinone oxidoreductase 30kDa subunit" evidence="5">
    <location>
        <begin position="154"/>
        <end position="276"/>
    </location>
</feature>
<evidence type="ECO:0000313" key="7">
    <source>
        <dbReference type="Proteomes" id="UP000625527"/>
    </source>
</evidence>
<keyword evidence="3" id="KW-0520">NAD</keyword>
<gene>
    <name evidence="3" type="primary">nuoC</name>
    <name evidence="6" type="ORF">IHE71_23185</name>
</gene>
<feature type="region of interest" description="Disordered" evidence="4">
    <location>
        <begin position="1"/>
        <end position="61"/>
    </location>
</feature>
<proteinExistence type="inferred from homology"/>
<comment type="caution">
    <text evidence="6">The sequence shown here is derived from an EMBL/GenBank/DDBJ whole genome shotgun (WGS) entry which is preliminary data.</text>
</comment>
<reference evidence="6 7" key="1">
    <citation type="submission" date="2020-10" db="EMBL/GenBank/DDBJ databases">
        <title>Myceligenerans pegani sp. nov., an endophytic actinomycete isolated from Peganum harmala L. in Xinjiang, China.</title>
        <authorList>
            <person name="Xin L."/>
        </authorList>
    </citation>
    <scope>NUCLEOTIDE SEQUENCE [LARGE SCALE GENOMIC DNA]</scope>
    <source>
        <strain evidence="6 7">TRM65318</strain>
    </source>
</reference>
<evidence type="ECO:0000256" key="3">
    <source>
        <dbReference type="HAMAP-Rule" id="MF_01357"/>
    </source>
</evidence>
<comment type="similarity">
    <text evidence="1 3">Belongs to the complex I 30 kDa subunit family.</text>
</comment>
<dbReference type="NCBIfam" id="NF005856">
    <property type="entry name" value="PRK07785.1"/>
    <property type="match status" value="1"/>
</dbReference>
<keyword evidence="2 3" id="KW-0813">Transport</keyword>
<dbReference type="EC" id="7.1.1.-" evidence="3"/>
<dbReference type="Proteomes" id="UP000625527">
    <property type="component" value="Unassembled WGS sequence"/>
</dbReference>
<comment type="function">
    <text evidence="3">NDH-1 shuttles electrons from NADH, via FMN and iron-sulfur (Fe-S) centers, to quinones in the respiratory chain. The immediate electron acceptor for the enzyme in this species is believed to be a menaquinone. Couples the redox reaction to proton translocation (for every two electrons transferred, four hydrogen ions are translocated across the cytoplasmic membrane), and thus conserves the redox energy in a proton gradient.</text>
</comment>
<dbReference type="InterPro" id="IPR010218">
    <property type="entry name" value="NADH_DH_suC"/>
</dbReference>
<dbReference type="InterPro" id="IPR001268">
    <property type="entry name" value="NADH_UbQ_OxRdtase_30kDa_su"/>
</dbReference>
<dbReference type="NCBIfam" id="TIGR01961">
    <property type="entry name" value="NuoC_fam"/>
    <property type="match status" value="1"/>
</dbReference>
<comment type="subunit">
    <text evidence="3">NDH-1 is composed of 14 different subunits. Subunits NuoB, C, D, E, F, and G constitute the peripheral sector of the complex.</text>
</comment>
<keyword evidence="3" id="KW-0472">Membrane</keyword>
<dbReference type="Gene3D" id="3.30.460.80">
    <property type="entry name" value="NADH:ubiquinone oxidoreductase, 30kDa subunit"/>
    <property type="match status" value="1"/>
</dbReference>
<evidence type="ECO:0000256" key="2">
    <source>
        <dbReference type="ARBA" id="ARBA00022448"/>
    </source>
</evidence>
<dbReference type="GO" id="GO:0016491">
    <property type="term" value="F:oxidoreductase activity"/>
    <property type="evidence" value="ECO:0007669"/>
    <property type="project" value="UniProtKB-KW"/>
</dbReference>
<feature type="region of interest" description="Disordered" evidence="4">
    <location>
        <begin position="274"/>
        <end position="296"/>
    </location>
</feature>
<dbReference type="HAMAP" id="MF_01357">
    <property type="entry name" value="NDH1_NuoC"/>
    <property type="match status" value="1"/>
</dbReference>
<dbReference type="EMBL" id="JADAQT010000110">
    <property type="protein sequence ID" value="MBE1878602.1"/>
    <property type="molecule type" value="Genomic_DNA"/>
</dbReference>
<accession>A0ABR9N6E4</accession>
<keyword evidence="7" id="KW-1185">Reference proteome</keyword>
<organism evidence="6 7">
    <name type="scientific">Myceligenerans pegani</name>
    <dbReference type="NCBI Taxonomy" id="2776917"/>
    <lineage>
        <taxon>Bacteria</taxon>
        <taxon>Bacillati</taxon>
        <taxon>Actinomycetota</taxon>
        <taxon>Actinomycetes</taxon>
        <taxon>Micrococcales</taxon>
        <taxon>Promicromonosporaceae</taxon>
        <taxon>Myceligenerans</taxon>
    </lineage>
</organism>
<keyword evidence="6" id="KW-0560">Oxidoreductase</keyword>
<keyword evidence="3" id="KW-1003">Cell membrane</keyword>
<name>A0ABR9N6E4_9MICO</name>
<dbReference type="SUPFAM" id="SSF143243">
    <property type="entry name" value="Nqo5-like"/>
    <property type="match status" value="1"/>
</dbReference>
<evidence type="ECO:0000256" key="4">
    <source>
        <dbReference type="SAM" id="MobiDB-lite"/>
    </source>
</evidence>
<dbReference type="PANTHER" id="PTHR10884:SF14">
    <property type="entry name" value="NADH DEHYDROGENASE [UBIQUINONE] IRON-SULFUR PROTEIN 3, MITOCHONDRIAL"/>
    <property type="match status" value="1"/>
</dbReference>
<sequence length="296" mass="32098">MSDENDQATQDDATPDKVTPDKTAQDKAALDKAAQGRAIQDKAAQGAGLPGSGAGGRPSDLERVGSHLEVVEVRHGMFGAHGSGDTSGYGGLVRPVALPGPSPRPYGSWFDRVVDVLTEVLRTGGVDPDAAIEKVVVDLHGADSAEAPQAELTLYVAREHVVPVCQALRDDQDLRFELSLGVSGVHYPHETGRELHAVYHLVSVTHGRRLRLEVTAPDEDPHIPSTTSVYPANDWHERETYDFFGIVFDDHPGLARIEMPDDWEGHPQRKDYPLGGIPVEYKGATIPPPDTRRVYS</sequence>
<protein>
    <recommendedName>
        <fullName evidence="3">NADH-quinone oxidoreductase subunit C</fullName>
        <ecNumber evidence="3">7.1.1.-</ecNumber>
    </recommendedName>
    <alternativeName>
        <fullName evidence="3">NADH dehydrogenase I subunit C</fullName>
    </alternativeName>
    <alternativeName>
        <fullName evidence="3">NDH-1 subunit C</fullName>
    </alternativeName>
</protein>
<comment type="catalytic activity">
    <reaction evidence="3">
        <text>a quinone + NADH + 5 H(+)(in) = a quinol + NAD(+) + 4 H(+)(out)</text>
        <dbReference type="Rhea" id="RHEA:57888"/>
        <dbReference type="ChEBI" id="CHEBI:15378"/>
        <dbReference type="ChEBI" id="CHEBI:24646"/>
        <dbReference type="ChEBI" id="CHEBI:57540"/>
        <dbReference type="ChEBI" id="CHEBI:57945"/>
        <dbReference type="ChEBI" id="CHEBI:132124"/>
    </reaction>
</comment>
<evidence type="ECO:0000259" key="5">
    <source>
        <dbReference type="Pfam" id="PF00329"/>
    </source>
</evidence>
<feature type="compositionally biased region" description="Basic and acidic residues" evidence="4">
    <location>
        <begin position="14"/>
        <end position="30"/>
    </location>
</feature>
<dbReference type="PANTHER" id="PTHR10884">
    <property type="entry name" value="NADH DEHYDROGENASE UBIQUINONE IRON-SULFUR PROTEIN 3"/>
    <property type="match status" value="1"/>
</dbReference>
<dbReference type="Pfam" id="PF00329">
    <property type="entry name" value="Complex1_30kDa"/>
    <property type="match status" value="1"/>
</dbReference>